<dbReference type="Pfam" id="PF17746">
    <property type="entry name" value="SfsA_N"/>
    <property type="match status" value="1"/>
</dbReference>
<dbReference type="AlphaFoldDB" id="A0A8T1W618"/>
<organism evidence="4 5">
    <name type="scientific">Phytophthora boehmeriae</name>
    <dbReference type="NCBI Taxonomy" id="109152"/>
    <lineage>
        <taxon>Eukaryota</taxon>
        <taxon>Sar</taxon>
        <taxon>Stramenopiles</taxon>
        <taxon>Oomycota</taxon>
        <taxon>Peronosporomycetes</taxon>
        <taxon>Peronosporales</taxon>
        <taxon>Peronosporaceae</taxon>
        <taxon>Phytophthora</taxon>
    </lineage>
</organism>
<evidence type="ECO:0000259" key="3">
    <source>
        <dbReference type="Pfam" id="PF17746"/>
    </source>
</evidence>
<feature type="compositionally biased region" description="Low complexity" evidence="1">
    <location>
        <begin position="24"/>
        <end position="37"/>
    </location>
</feature>
<dbReference type="PANTHER" id="PTHR30545">
    <property type="entry name" value="SUGAR FERMENTATION STIMULATION PROTEIN A"/>
    <property type="match status" value="1"/>
</dbReference>
<evidence type="ECO:0000313" key="4">
    <source>
        <dbReference type="EMBL" id="KAG7388967.1"/>
    </source>
</evidence>
<dbReference type="GO" id="GO:0003677">
    <property type="term" value="F:DNA binding"/>
    <property type="evidence" value="ECO:0007669"/>
    <property type="project" value="InterPro"/>
</dbReference>
<dbReference type="Proteomes" id="UP000693981">
    <property type="component" value="Unassembled WGS sequence"/>
</dbReference>
<dbReference type="InterPro" id="IPR041465">
    <property type="entry name" value="SfsA_N"/>
</dbReference>
<evidence type="ECO:0000259" key="2">
    <source>
        <dbReference type="Pfam" id="PF03749"/>
    </source>
</evidence>
<protein>
    <recommendedName>
        <fullName evidence="6">Sugar fermentation stimulation protein</fullName>
    </recommendedName>
</protein>
<feature type="region of interest" description="Disordered" evidence="1">
    <location>
        <begin position="111"/>
        <end position="130"/>
    </location>
</feature>
<dbReference type="PANTHER" id="PTHR30545:SF2">
    <property type="entry name" value="SUGAR FERMENTATION STIMULATION PROTEIN A"/>
    <property type="match status" value="1"/>
</dbReference>
<dbReference type="InterPro" id="IPR005224">
    <property type="entry name" value="SfsA"/>
</dbReference>
<dbReference type="CDD" id="cd22359">
    <property type="entry name" value="SfsA-like_bacterial"/>
    <property type="match status" value="1"/>
</dbReference>
<evidence type="ECO:0008006" key="6">
    <source>
        <dbReference type="Google" id="ProtNLM"/>
    </source>
</evidence>
<name>A0A8T1W618_9STRA</name>
<sequence>MASARGAGTGAMKMHLRSRKRDFASSAAITSSSPSAKSPKDRVVKSKLTSSVGPIVIAPSSPTLTALKKQALKGQNDAKVLLKYPNLVSAKLIRRYKRFLADVVLLNGADKAEKPLDGNSDDAETEDVQEKEDVVTIYVPNTGPMVGLLDEPYARVQLSKSDGPKRKYAYTLEMIQIHNGERHVWVGVHSSSANRMVERALMSRWIPELGEYDVVRREVKFAKNSRVDFVLTTNADDGSVTHEKYVEVKSVTLALENADDTSQRCAVFPDTVSTRAQKHVIELTELLATKTSTTAQESKDGDDSTTSSKVSGAIIFLVQRDDCHEFAPSIQHDKKFAELCSLAAKSGIQLLAYECALEPDETNNCGAVRLLGPLPQRKRFIFEK</sequence>
<feature type="compositionally biased region" description="Acidic residues" evidence="1">
    <location>
        <begin position="119"/>
        <end position="130"/>
    </location>
</feature>
<dbReference type="OrthoDB" id="199134at2759"/>
<dbReference type="InterPro" id="IPR040452">
    <property type="entry name" value="SfsA_C"/>
</dbReference>
<dbReference type="Pfam" id="PF03749">
    <property type="entry name" value="SfsA"/>
    <property type="match status" value="2"/>
</dbReference>
<reference evidence="4" key="1">
    <citation type="submission" date="2021-02" db="EMBL/GenBank/DDBJ databases">
        <authorList>
            <person name="Palmer J.M."/>
        </authorList>
    </citation>
    <scope>NUCLEOTIDE SEQUENCE</scope>
    <source>
        <strain evidence="4">SCRP23</strain>
    </source>
</reference>
<proteinExistence type="inferred from homology"/>
<accession>A0A8T1W618</accession>
<evidence type="ECO:0000256" key="1">
    <source>
        <dbReference type="SAM" id="MobiDB-lite"/>
    </source>
</evidence>
<keyword evidence="5" id="KW-1185">Reference proteome</keyword>
<feature type="region of interest" description="Disordered" evidence="1">
    <location>
        <begin position="1"/>
        <end position="43"/>
    </location>
</feature>
<comment type="caution">
    <text evidence="4">The sequence shown here is derived from an EMBL/GenBank/DDBJ whole genome shotgun (WGS) entry which is preliminary data.</text>
</comment>
<evidence type="ECO:0000313" key="5">
    <source>
        <dbReference type="Proteomes" id="UP000693981"/>
    </source>
</evidence>
<dbReference type="HAMAP" id="MF_00095">
    <property type="entry name" value="SfsA"/>
    <property type="match status" value="1"/>
</dbReference>
<feature type="domain" description="SfsA N-terminal OB" evidence="3">
    <location>
        <begin position="93"/>
        <end position="188"/>
    </location>
</feature>
<gene>
    <name evidence="4" type="ORF">PHYBOEH_007660</name>
</gene>
<feature type="domain" description="Sugar fermentation stimulation protein C-terminal" evidence="2">
    <location>
        <begin position="309"/>
        <end position="360"/>
    </location>
</feature>
<feature type="domain" description="Sugar fermentation stimulation protein C-terminal" evidence="2">
    <location>
        <begin position="193"/>
        <end position="290"/>
    </location>
</feature>
<dbReference type="EMBL" id="JAGDFL010000424">
    <property type="protein sequence ID" value="KAG7388967.1"/>
    <property type="molecule type" value="Genomic_DNA"/>
</dbReference>